<name>A0AA40X1K6_9GAMM</name>
<reference evidence="4" key="1">
    <citation type="submission" date="2020-11" db="EMBL/GenBank/DDBJ databases">
        <authorList>
            <person name="Lee S.D."/>
        </authorList>
    </citation>
    <scope>NUCLEOTIDE SEQUENCE</scope>
    <source>
        <strain evidence="4">SAP-2</strain>
    </source>
</reference>
<reference evidence="4" key="2">
    <citation type="submission" date="2022-09" db="EMBL/GenBank/DDBJ databases">
        <title>Rouxiella aceris sp. nov., isolated from tree sap and emended description of the genus Rhouxiella.</title>
        <authorList>
            <person name="Kim I.S."/>
        </authorList>
    </citation>
    <scope>NUCLEOTIDE SEQUENCE</scope>
    <source>
        <strain evidence="4">SAP-2</strain>
    </source>
</reference>
<evidence type="ECO:0000259" key="3">
    <source>
        <dbReference type="PROSITE" id="PS51898"/>
    </source>
</evidence>
<dbReference type="Proteomes" id="UP000705283">
    <property type="component" value="Unassembled WGS sequence"/>
</dbReference>
<dbReference type="GO" id="GO:0003677">
    <property type="term" value="F:DNA binding"/>
    <property type="evidence" value="ECO:0007669"/>
    <property type="project" value="InterPro"/>
</dbReference>
<protein>
    <submittedName>
        <fullName evidence="4">Tyrosine-type recombinase/integrase</fullName>
    </submittedName>
</protein>
<dbReference type="GO" id="GO:0006310">
    <property type="term" value="P:DNA recombination"/>
    <property type="evidence" value="ECO:0007669"/>
    <property type="project" value="UniProtKB-KW"/>
</dbReference>
<dbReference type="Pfam" id="PF00589">
    <property type="entry name" value="Phage_integrase"/>
    <property type="match status" value="1"/>
</dbReference>
<feature type="domain" description="Tyr recombinase" evidence="3">
    <location>
        <begin position="183"/>
        <end position="359"/>
    </location>
</feature>
<evidence type="ECO:0000256" key="2">
    <source>
        <dbReference type="ARBA" id="ARBA00023172"/>
    </source>
</evidence>
<dbReference type="SUPFAM" id="SSF56349">
    <property type="entry name" value="DNA breaking-rejoining enzymes"/>
    <property type="match status" value="1"/>
</dbReference>
<proteinExistence type="predicted"/>
<dbReference type="RefSeq" id="WP_194977941.1">
    <property type="nucleotide sequence ID" value="NZ_JADMKS010000004.1"/>
</dbReference>
<dbReference type="Gene3D" id="1.10.443.10">
    <property type="entry name" value="Intergrase catalytic core"/>
    <property type="match status" value="1"/>
</dbReference>
<evidence type="ECO:0000313" key="5">
    <source>
        <dbReference type="Proteomes" id="UP000705283"/>
    </source>
</evidence>
<dbReference type="PANTHER" id="PTHR30349:SF94">
    <property type="entry name" value="INTEGRASE_RECOMBINASE HI_1414-RELATED"/>
    <property type="match status" value="1"/>
</dbReference>
<comment type="caution">
    <text evidence="4">The sequence shown here is derived from an EMBL/GenBank/DDBJ whole genome shotgun (WGS) entry which is preliminary data.</text>
</comment>
<dbReference type="GO" id="GO:0015074">
    <property type="term" value="P:DNA integration"/>
    <property type="evidence" value="ECO:0007669"/>
    <property type="project" value="UniProtKB-KW"/>
</dbReference>
<dbReference type="PANTHER" id="PTHR30349">
    <property type="entry name" value="PHAGE INTEGRASE-RELATED"/>
    <property type="match status" value="1"/>
</dbReference>
<dbReference type="InterPro" id="IPR013762">
    <property type="entry name" value="Integrase-like_cat_sf"/>
</dbReference>
<keyword evidence="2" id="KW-0233">DNA recombination</keyword>
<evidence type="ECO:0000313" key="4">
    <source>
        <dbReference type="EMBL" id="MBF6637011.1"/>
    </source>
</evidence>
<keyword evidence="1" id="KW-0229">DNA integration</keyword>
<dbReference type="PROSITE" id="PS51898">
    <property type="entry name" value="TYR_RECOMBINASE"/>
    <property type="match status" value="1"/>
</dbReference>
<dbReference type="InterPro" id="IPR002104">
    <property type="entry name" value="Integrase_catalytic"/>
</dbReference>
<dbReference type="InterPro" id="IPR050090">
    <property type="entry name" value="Tyrosine_recombinase_XerCD"/>
</dbReference>
<sequence length="371" mass="42696">MASFSVEKRTLKDGAIKYRCTLSVKEGGEFIHRERKTFAKISLAKAWGRARVAHIEQYGIPNKHSKSDDNQSSSELTLGELISKYMKHEHVTFGRSKRDALNLIKKHEISDLPLSKLTQQSFITHCDYRRQKVSPSTAAHDINYIGAVLNSAKPLFGINANITEFIAARNVMFRMNMIGTGNTRNRRPTSEEIDLLMISLRSRQSTSYHGIPYADIFMFSILSCMRIGEVTRLLWSDVDKASKAVLVRDRKDPKKKIGNHMIVPLLGEAWEILNRQPEEHEYIFPYKSRTITQTYRQERDELGILDLRYHDLRREGASRLFEAGFSLEEVAQVTGHKSLSTLWNVYREIYPQSLHDKFATLQDNKKTSDTK</sequence>
<gene>
    <name evidence="4" type="ORF">ITX54_10140</name>
</gene>
<dbReference type="AlphaFoldDB" id="A0AA40X1K6"/>
<organism evidence="4 5">
    <name type="scientific">Rouxiella silvae</name>
    <dbReference type="NCBI Taxonomy" id="1646373"/>
    <lineage>
        <taxon>Bacteria</taxon>
        <taxon>Pseudomonadati</taxon>
        <taxon>Pseudomonadota</taxon>
        <taxon>Gammaproteobacteria</taxon>
        <taxon>Enterobacterales</taxon>
        <taxon>Yersiniaceae</taxon>
        <taxon>Rouxiella</taxon>
    </lineage>
</organism>
<dbReference type="InterPro" id="IPR011010">
    <property type="entry name" value="DNA_brk_join_enz"/>
</dbReference>
<dbReference type="CDD" id="cd00796">
    <property type="entry name" value="INT_Rci_Hp1_C"/>
    <property type="match status" value="1"/>
</dbReference>
<accession>A0AA40X1K6</accession>
<dbReference type="EMBL" id="JADMKS010000004">
    <property type="protein sequence ID" value="MBF6637011.1"/>
    <property type="molecule type" value="Genomic_DNA"/>
</dbReference>
<evidence type="ECO:0000256" key="1">
    <source>
        <dbReference type="ARBA" id="ARBA00022908"/>
    </source>
</evidence>